<dbReference type="RefSeq" id="WP_128692353.1">
    <property type="nucleotide sequence ID" value="NZ_LHQS01000001.1"/>
</dbReference>
<feature type="transmembrane region" description="Helical" evidence="1">
    <location>
        <begin position="12"/>
        <end position="37"/>
    </location>
</feature>
<evidence type="ECO:0000313" key="3">
    <source>
        <dbReference type="Proteomes" id="UP000290932"/>
    </source>
</evidence>
<dbReference type="Proteomes" id="UP000290932">
    <property type="component" value="Unassembled WGS sequence"/>
</dbReference>
<dbReference type="EMBL" id="LHQS01000001">
    <property type="protein sequence ID" value="RXE56640.1"/>
    <property type="molecule type" value="Genomic_DNA"/>
</dbReference>
<evidence type="ECO:0000313" key="2">
    <source>
        <dbReference type="EMBL" id="RXE56640.1"/>
    </source>
</evidence>
<feature type="transmembrane region" description="Helical" evidence="1">
    <location>
        <begin position="191"/>
        <end position="213"/>
    </location>
</feature>
<keyword evidence="3" id="KW-1185">Reference proteome</keyword>
<proteinExistence type="predicted"/>
<evidence type="ECO:0000256" key="1">
    <source>
        <dbReference type="SAM" id="Phobius"/>
    </source>
</evidence>
<reference evidence="2 3" key="1">
    <citation type="journal article" date="2015" name="Int. J. Syst. Evol. Microbiol.">
        <title>Methanoculleus taiwanensis sp. nov., a methanogen isolated from deep marine sediment at the deformation front area near Taiwan.</title>
        <authorList>
            <person name="Weng C.Y."/>
            <person name="Chen S.C."/>
            <person name="Lai M.C."/>
            <person name="Wu S.Y."/>
            <person name="Lin S."/>
            <person name="Yang T.F."/>
            <person name="Chen P.C."/>
        </authorList>
    </citation>
    <scope>NUCLEOTIDE SEQUENCE [LARGE SCALE GENOMIC DNA]</scope>
    <source>
        <strain evidence="2 3">CYW4</strain>
    </source>
</reference>
<feature type="transmembrane region" description="Helical" evidence="1">
    <location>
        <begin position="132"/>
        <end position="154"/>
    </location>
</feature>
<sequence>MVQEGFTRTHRMAGRAAALGVSFLLIAYLITLILGFLSLASPQDPIGDPYFSILESLIVVIAPLMVVVMVAVHAYASPEAGMYSLTALAFMILMAGITSSVHFVILTVSHLIESAGFPWGSLFFSFTWPSVAYALDILAWDIFFALAMLFAAPVFKRGRLERTVRVLMIVSGVLSLAGLVGVPLADMNLRNIGIIGYAGVSIVVFLLLGVVFGRARRVPGEQR</sequence>
<gene>
    <name evidence="2" type="ORF">ABH15_00165</name>
</gene>
<feature type="transmembrane region" description="Helical" evidence="1">
    <location>
        <begin position="166"/>
        <end position="185"/>
    </location>
</feature>
<dbReference type="AlphaFoldDB" id="A0A498H3J1"/>
<dbReference type="OrthoDB" id="137220at2157"/>
<keyword evidence="1" id="KW-0812">Transmembrane</keyword>
<protein>
    <recommendedName>
        <fullName evidence="4">DUF998 domain-containing protein</fullName>
    </recommendedName>
</protein>
<name>A0A498H3J1_9EURY</name>
<feature type="transmembrane region" description="Helical" evidence="1">
    <location>
        <begin position="57"/>
        <end position="76"/>
    </location>
</feature>
<feature type="transmembrane region" description="Helical" evidence="1">
    <location>
        <begin position="88"/>
        <end position="112"/>
    </location>
</feature>
<evidence type="ECO:0008006" key="4">
    <source>
        <dbReference type="Google" id="ProtNLM"/>
    </source>
</evidence>
<comment type="caution">
    <text evidence="2">The sequence shown here is derived from an EMBL/GenBank/DDBJ whole genome shotgun (WGS) entry which is preliminary data.</text>
</comment>
<keyword evidence="1" id="KW-0472">Membrane</keyword>
<accession>A0A498H3J1</accession>
<organism evidence="2 3">
    <name type="scientific">Methanoculleus taiwanensis</name>
    <dbReference type="NCBI Taxonomy" id="1550565"/>
    <lineage>
        <taxon>Archaea</taxon>
        <taxon>Methanobacteriati</taxon>
        <taxon>Methanobacteriota</taxon>
        <taxon>Stenosarchaea group</taxon>
        <taxon>Methanomicrobia</taxon>
        <taxon>Methanomicrobiales</taxon>
        <taxon>Methanomicrobiaceae</taxon>
        <taxon>Methanoculleus</taxon>
    </lineage>
</organism>
<keyword evidence="1" id="KW-1133">Transmembrane helix</keyword>